<comment type="caution">
    <text evidence="2">The sequence shown here is derived from an EMBL/GenBank/DDBJ whole genome shotgun (WGS) entry which is preliminary data.</text>
</comment>
<evidence type="ECO:0000256" key="1">
    <source>
        <dbReference type="SAM" id="MobiDB-lite"/>
    </source>
</evidence>
<feature type="region of interest" description="Disordered" evidence="1">
    <location>
        <begin position="1"/>
        <end position="30"/>
    </location>
</feature>
<dbReference type="AlphaFoldDB" id="A0A8S0TKT8"/>
<evidence type="ECO:0000313" key="2">
    <source>
        <dbReference type="EMBL" id="CAA3006504.1"/>
    </source>
</evidence>
<organism evidence="2 3">
    <name type="scientific">Olea europaea subsp. europaea</name>
    <dbReference type="NCBI Taxonomy" id="158383"/>
    <lineage>
        <taxon>Eukaryota</taxon>
        <taxon>Viridiplantae</taxon>
        <taxon>Streptophyta</taxon>
        <taxon>Embryophyta</taxon>
        <taxon>Tracheophyta</taxon>
        <taxon>Spermatophyta</taxon>
        <taxon>Magnoliopsida</taxon>
        <taxon>eudicotyledons</taxon>
        <taxon>Gunneridae</taxon>
        <taxon>Pentapetalae</taxon>
        <taxon>asterids</taxon>
        <taxon>lamiids</taxon>
        <taxon>Lamiales</taxon>
        <taxon>Oleaceae</taxon>
        <taxon>Oleeae</taxon>
        <taxon>Olea</taxon>
    </lineage>
</organism>
<evidence type="ECO:0000313" key="3">
    <source>
        <dbReference type="Proteomes" id="UP000594638"/>
    </source>
</evidence>
<dbReference type="EMBL" id="CACTIH010007260">
    <property type="protein sequence ID" value="CAA3006504.1"/>
    <property type="molecule type" value="Genomic_DNA"/>
</dbReference>
<dbReference type="Proteomes" id="UP000594638">
    <property type="component" value="Unassembled WGS sequence"/>
</dbReference>
<dbReference type="Gramene" id="OE9A072404T1">
    <property type="protein sequence ID" value="OE9A072404C1"/>
    <property type="gene ID" value="OE9A072404"/>
</dbReference>
<accession>A0A8S0TKT8</accession>
<proteinExistence type="predicted"/>
<name>A0A8S0TKT8_OLEEU</name>
<sequence length="51" mass="5434">MVLGHMRASACSRTGPAIQARDRGAGASPISLRRYSREGVPSIKPIVGRKD</sequence>
<protein>
    <submittedName>
        <fullName evidence="2">Uncharacterized protein</fullName>
    </submittedName>
</protein>
<reference evidence="2 3" key="1">
    <citation type="submission" date="2019-12" db="EMBL/GenBank/DDBJ databases">
        <authorList>
            <person name="Alioto T."/>
            <person name="Alioto T."/>
            <person name="Gomez Garrido J."/>
        </authorList>
    </citation>
    <scope>NUCLEOTIDE SEQUENCE [LARGE SCALE GENOMIC DNA]</scope>
</reference>
<keyword evidence="3" id="KW-1185">Reference proteome</keyword>
<gene>
    <name evidence="2" type="ORF">OLEA9_A072404</name>
</gene>